<dbReference type="Pfam" id="PF00717">
    <property type="entry name" value="Peptidase_S24"/>
    <property type="match status" value="1"/>
</dbReference>
<dbReference type="RefSeq" id="WP_118886275.1">
    <property type="nucleotide sequence ID" value="NZ_CP032100.1"/>
</dbReference>
<evidence type="ECO:0000256" key="3">
    <source>
        <dbReference type="ARBA" id="ARBA00023163"/>
    </source>
</evidence>
<gene>
    <name evidence="5" type="ORF">ASUIS_1255</name>
</gene>
<protein>
    <recommendedName>
        <fullName evidence="4">Peptidase S24/S26A/S26B/S26C domain-containing protein</fullName>
    </recommendedName>
</protein>
<dbReference type="Proteomes" id="UP000263040">
    <property type="component" value="Chromosome"/>
</dbReference>
<evidence type="ECO:0000256" key="2">
    <source>
        <dbReference type="ARBA" id="ARBA00023125"/>
    </source>
</evidence>
<dbReference type="GO" id="GO:0003677">
    <property type="term" value="F:DNA binding"/>
    <property type="evidence" value="ECO:0007669"/>
    <property type="project" value="UniProtKB-KW"/>
</dbReference>
<dbReference type="KEGG" id="asui:ASUIS_1255"/>
<dbReference type="Gene3D" id="2.10.109.10">
    <property type="entry name" value="Umud Fragment, subunit A"/>
    <property type="match status" value="1"/>
</dbReference>
<reference evidence="5 6" key="1">
    <citation type="submission" date="2018-08" db="EMBL/GenBank/DDBJ databases">
        <title>Complete genome of the Arcobacter suis type strain LMG 26152.</title>
        <authorList>
            <person name="Miller W.G."/>
            <person name="Yee E."/>
            <person name="Bono J.L."/>
        </authorList>
    </citation>
    <scope>NUCLEOTIDE SEQUENCE [LARGE SCALE GENOMIC DNA]</scope>
    <source>
        <strain evidence="5 6">CECT 7833</strain>
    </source>
</reference>
<proteinExistence type="predicted"/>
<sequence>MNTIKLEYHQEIAGKIQKKELEFSKELLQTSYNLTSLFVTQVDGKSMQPLISHKALVVADLSQKEFEDEAIFLVYKDEKMWIKKAKIIDKEEYFVSINPDFSHLVYKKEETRIIAKALLTFTNL</sequence>
<evidence type="ECO:0000259" key="4">
    <source>
        <dbReference type="Pfam" id="PF00717"/>
    </source>
</evidence>
<dbReference type="InterPro" id="IPR039418">
    <property type="entry name" value="LexA-like"/>
</dbReference>
<dbReference type="InterPro" id="IPR036286">
    <property type="entry name" value="LexA/Signal_pep-like_sf"/>
</dbReference>
<dbReference type="InterPro" id="IPR015927">
    <property type="entry name" value="Peptidase_S24_S26A/B/C"/>
</dbReference>
<evidence type="ECO:0000313" key="6">
    <source>
        <dbReference type="Proteomes" id="UP000263040"/>
    </source>
</evidence>
<organism evidence="5 6">
    <name type="scientific">Arcobacter suis CECT 7833</name>
    <dbReference type="NCBI Taxonomy" id="663365"/>
    <lineage>
        <taxon>Bacteria</taxon>
        <taxon>Pseudomonadati</taxon>
        <taxon>Campylobacterota</taxon>
        <taxon>Epsilonproteobacteria</taxon>
        <taxon>Campylobacterales</taxon>
        <taxon>Arcobacteraceae</taxon>
        <taxon>Arcobacter</taxon>
    </lineage>
</organism>
<evidence type="ECO:0000256" key="1">
    <source>
        <dbReference type="ARBA" id="ARBA00023015"/>
    </source>
</evidence>
<keyword evidence="6" id="KW-1185">Reference proteome</keyword>
<dbReference type="PANTHER" id="PTHR40661">
    <property type="match status" value="1"/>
</dbReference>
<evidence type="ECO:0000313" key="5">
    <source>
        <dbReference type="EMBL" id="AXX89741.1"/>
    </source>
</evidence>
<dbReference type="PANTHER" id="PTHR40661:SF3">
    <property type="entry name" value="FELS-1 PROPHAGE TRANSCRIPTIONAL REGULATOR"/>
    <property type="match status" value="1"/>
</dbReference>
<keyword evidence="2" id="KW-0238">DNA-binding</keyword>
<dbReference type="AlphaFoldDB" id="A0AAD0SQM5"/>
<accession>A0AAD0SQM5</accession>
<dbReference type="CDD" id="cd06529">
    <property type="entry name" value="S24_LexA-like"/>
    <property type="match status" value="1"/>
</dbReference>
<dbReference type="EMBL" id="CP032100">
    <property type="protein sequence ID" value="AXX89741.1"/>
    <property type="molecule type" value="Genomic_DNA"/>
</dbReference>
<name>A0AAD0SQM5_9BACT</name>
<keyword evidence="3" id="KW-0804">Transcription</keyword>
<keyword evidence="1" id="KW-0805">Transcription regulation</keyword>
<feature type="domain" description="Peptidase S24/S26A/S26B/S26C" evidence="4">
    <location>
        <begin position="18"/>
        <end position="117"/>
    </location>
</feature>
<dbReference type="SUPFAM" id="SSF51306">
    <property type="entry name" value="LexA/Signal peptidase"/>
    <property type="match status" value="1"/>
</dbReference>